<dbReference type="GO" id="GO:0015631">
    <property type="term" value="F:tubulin binding"/>
    <property type="evidence" value="ECO:0007669"/>
    <property type="project" value="TreeGrafter"/>
</dbReference>
<dbReference type="PANTHER" id="PTHR12409:SF0">
    <property type="entry name" value="PREFOLDIN SUBUNIT 3"/>
    <property type="match status" value="1"/>
</dbReference>
<dbReference type="GO" id="GO:0007017">
    <property type="term" value="P:microtubule-based process"/>
    <property type="evidence" value="ECO:0007669"/>
    <property type="project" value="TreeGrafter"/>
</dbReference>
<dbReference type="OrthoDB" id="6375174at2759"/>
<evidence type="ECO:0000256" key="1">
    <source>
        <dbReference type="ARBA" id="ARBA00010048"/>
    </source>
</evidence>
<protein>
    <recommendedName>
        <fullName evidence="5">Prefoldin subunit 3</fullName>
    </recommendedName>
</protein>
<evidence type="ECO:0000313" key="3">
    <source>
        <dbReference type="EMBL" id="OQV12003.1"/>
    </source>
</evidence>
<dbReference type="Proteomes" id="UP000192578">
    <property type="component" value="Unassembled WGS sequence"/>
</dbReference>
<proteinExistence type="inferred from homology"/>
<dbReference type="Pfam" id="PF02996">
    <property type="entry name" value="Prefoldin"/>
    <property type="match status" value="1"/>
</dbReference>
<keyword evidence="4" id="KW-1185">Reference proteome</keyword>
<dbReference type="InterPro" id="IPR016655">
    <property type="entry name" value="PFD3"/>
</dbReference>
<evidence type="ECO:0000313" key="4">
    <source>
        <dbReference type="Proteomes" id="UP000192578"/>
    </source>
</evidence>
<dbReference type="GO" id="GO:0005737">
    <property type="term" value="C:cytoplasm"/>
    <property type="evidence" value="ECO:0007669"/>
    <property type="project" value="TreeGrafter"/>
</dbReference>
<dbReference type="GO" id="GO:0016272">
    <property type="term" value="C:prefoldin complex"/>
    <property type="evidence" value="ECO:0007669"/>
    <property type="project" value="InterPro"/>
</dbReference>
<dbReference type="GO" id="GO:0007021">
    <property type="term" value="P:tubulin complex assembly"/>
    <property type="evidence" value="ECO:0007669"/>
    <property type="project" value="TreeGrafter"/>
</dbReference>
<dbReference type="InterPro" id="IPR009053">
    <property type="entry name" value="Prefoldin"/>
</dbReference>
<dbReference type="AlphaFoldDB" id="A0A1W0WA12"/>
<organism evidence="3 4">
    <name type="scientific">Hypsibius exemplaris</name>
    <name type="common">Freshwater tardigrade</name>
    <dbReference type="NCBI Taxonomy" id="2072580"/>
    <lineage>
        <taxon>Eukaryota</taxon>
        <taxon>Metazoa</taxon>
        <taxon>Ecdysozoa</taxon>
        <taxon>Tardigrada</taxon>
        <taxon>Eutardigrada</taxon>
        <taxon>Parachela</taxon>
        <taxon>Hypsibioidea</taxon>
        <taxon>Hypsibiidae</taxon>
        <taxon>Hypsibius</taxon>
    </lineage>
</organism>
<dbReference type="Gene3D" id="1.10.287.370">
    <property type="match status" value="1"/>
</dbReference>
<reference evidence="4" key="1">
    <citation type="submission" date="2017-01" db="EMBL/GenBank/DDBJ databases">
        <title>Comparative genomics of anhydrobiosis in the tardigrade Hypsibius dujardini.</title>
        <authorList>
            <person name="Yoshida Y."/>
            <person name="Koutsovoulos G."/>
            <person name="Laetsch D."/>
            <person name="Stevens L."/>
            <person name="Kumar S."/>
            <person name="Horikawa D."/>
            <person name="Ishino K."/>
            <person name="Komine S."/>
            <person name="Tomita M."/>
            <person name="Blaxter M."/>
            <person name="Arakawa K."/>
        </authorList>
    </citation>
    <scope>NUCLEOTIDE SEQUENCE [LARGE SCALE GENOMIC DNA]</scope>
    <source>
        <strain evidence="4">Z151</strain>
    </source>
</reference>
<name>A0A1W0WA12_HYPEX</name>
<sequence>MNVGLAMLPSIDAEVEELVKICGPQGIRKSNPLNKEEMVEKIVTVNALNSVASAQETVALAWKDIEANVQMKRARIRSLLYHWEAVLRTVQELRKNSESERTVRYVIGHQMQARASVTPDGRVVLDIGANIYVDFSYDEAEERLRGALEMGEKSALKLLSCYEECKRNIVTSDINISQLHNYSVEMRATLMKTAS</sequence>
<dbReference type="InterPro" id="IPR004127">
    <property type="entry name" value="Prefoldin_subunit_alpha"/>
</dbReference>
<comment type="caution">
    <text evidence="3">The sequence shown here is derived from an EMBL/GenBank/DDBJ whole genome shotgun (WGS) entry which is preliminary data.</text>
</comment>
<evidence type="ECO:0008006" key="5">
    <source>
        <dbReference type="Google" id="ProtNLM"/>
    </source>
</evidence>
<accession>A0A1W0WA12</accession>
<dbReference type="EMBL" id="MTYJ01000156">
    <property type="protein sequence ID" value="OQV12003.1"/>
    <property type="molecule type" value="Genomic_DNA"/>
</dbReference>
<evidence type="ECO:0000256" key="2">
    <source>
        <dbReference type="ARBA" id="ARBA00023186"/>
    </source>
</evidence>
<dbReference type="GO" id="GO:0006457">
    <property type="term" value="P:protein folding"/>
    <property type="evidence" value="ECO:0007669"/>
    <property type="project" value="InterPro"/>
</dbReference>
<dbReference type="SUPFAM" id="SSF46579">
    <property type="entry name" value="Prefoldin"/>
    <property type="match status" value="1"/>
</dbReference>
<comment type="similarity">
    <text evidence="1">Belongs to the prefoldin subunit alpha family.</text>
</comment>
<dbReference type="PANTHER" id="PTHR12409">
    <property type="entry name" value="PREFOLDIN SUBUNIT 3"/>
    <property type="match status" value="1"/>
</dbReference>
<gene>
    <name evidence="3" type="ORF">BV898_13727</name>
</gene>
<keyword evidence="2" id="KW-0143">Chaperone</keyword>